<proteinExistence type="predicted"/>
<feature type="region of interest" description="Disordered" evidence="1">
    <location>
        <begin position="1"/>
        <end position="51"/>
    </location>
</feature>
<name>A0A150FUI6_GONPE</name>
<reference evidence="3" key="1">
    <citation type="journal article" date="2016" name="Nat. Commun.">
        <title>The Gonium pectorale genome demonstrates co-option of cell cycle regulation during the evolution of multicellularity.</title>
        <authorList>
            <person name="Hanschen E.R."/>
            <person name="Marriage T.N."/>
            <person name="Ferris P.J."/>
            <person name="Hamaji T."/>
            <person name="Toyoda A."/>
            <person name="Fujiyama A."/>
            <person name="Neme R."/>
            <person name="Noguchi H."/>
            <person name="Minakuchi Y."/>
            <person name="Suzuki M."/>
            <person name="Kawai-Toyooka H."/>
            <person name="Smith D.R."/>
            <person name="Sparks H."/>
            <person name="Anderson J."/>
            <person name="Bakaric R."/>
            <person name="Luria V."/>
            <person name="Karger A."/>
            <person name="Kirschner M.W."/>
            <person name="Durand P.M."/>
            <person name="Michod R.E."/>
            <person name="Nozaki H."/>
            <person name="Olson B.J."/>
        </authorList>
    </citation>
    <scope>NUCLEOTIDE SEQUENCE [LARGE SCALE GENOMIC DNA]</scope>
    <source>
        <strain evidence="3">NIES-2863</strain>
    </source>
</reference>
<accession>A0A150FUI6</accession>
<protein>
    <submittedName>
        <fullName evidence="2">Uncharacterized protein</fullName>
    </submittedName>
</protein>
<feature type="compositionally biased region" description="Gly residues" evidence="1">
    <location>
        <begin position="160"/>
        <end position="181"/>
    </location>
</feature>
<feature type="region of interest" description="Disordered" evidence="1">
    <location>
        <begin position="131"/>
        <end position="247"/>
    </location>
</feature>
<gene>
    <name evidence="2" type="ORF">GPECTOR_566g598</name>
</gene>
<feature type="compositionally biased region" description="Basic and acidic residues" evidence="1">
    <location>
        <begin position="229"/>
        <end position="241"/>
    </location>
</feature>
<feature type="region of interest" description="Disordered" evidence="1">
    <location>
        <begin position="73"/>
        <end position="101"/>
    </location>
</feature>
<feature type="compositionally biased region" description="Basic and acidic residues" evidence="1">
    <location>
        <begin position="83"/>
        <end position="95"/>
    </location>
</feature>
<keyword evidence="3" id="KW-1185">Reference proteome</keyword>
<organism evidence="2 3">
    <name type="scientific">Gonium pectorale</name>
    <name type="common">Green alga</name>
    <dbReference type="NCBI Taxonomy" id="33097"/>
    <lineage>
        <taxon>Eukaryota</taxon>
        <taxon>Viridiplantae</taxon>
        <taxon>Chlorophyta</taxon>
        <taxon>core chlorophytes</taxon>
        <taxon>Chlorophyceae</taxon>
        <taxon>CS clade</taxon>
        <taxon>Chlamydomonadales</taxon>
        <taxon>Volvocaceae</taxon>
        <taxon>Gonium</taxon>
    </lineage>
</organism>
<dbReference type="EMBL" id="LSYV01000563">
    <property type="protein sequence ID" value="KXZ41303.1"/>
    <property type="molecule type" value="Genomic_DNA"/>
</dbReference>
<feature type="compositionally biased region" description="Basic and acidic residues" evidence="1">
    <location>
        <begin position="133"/>
        <end position="157"/>
    </location>
</feature>
<evidence type="ECO:0000313" key="2">
    <source>
        <dbReference type="EMBL" id="KXZ41303.1"/>
    </source>
</evidence>
<sequence length="253" mass="25739">MSDPQPGTPSLDDIGSAHRHLQQAQGMFHKAKLLPGDPSSDVGRLEDDRPLREAVETGRQLKVEAIKDAEAAAAAGGGGGGGHADDRERHSDQHHHPGGGGLLIKAAHAVSSVVGNFSDSLATGIDSATAAVDARRHPHPPERAPHPEPPQHREERQQGGAAGGIGGGGGEGGEGGSGGGVYRIRDILGGSEGDTPYPGDMVDEPVQLEGGEEGGRQEAATAAAAAEEEEKKMGKGDEGDGVRGAGGFVWVRV</sequence>
<dbReference type="AlphaFoldDB" id="A0A150FUI6"/>
<comment type="caution">
    <text evidence="2">The sequence shown here is derived from an EMBL/GenBank/DDBJ whole genome shotgun (WGS) entry which is preliminary data.</text>
</comment>
<dbReference type="Proteomes" id="UP000075714">
    <property type="component" value="Unassembled WGS sequence"/>
</dbReference>
<evidence type="ECO:0000256" key="1">
    <source>
        <dbReference type="SAM" id="MobiDB-lite"/>
    </source>
</evidence>
<evidence type="ECO:0000313" key="3">
    <source>
        <dbReference type="Proteomes" id="UP000075714"/>
    </source>
</evidence>
<dbReference type="OrthoDB" id="543825at2759"/>